<dbReference type="STRING" id="75913.A0A0K0G4V6"/>
<evidence type="ECO:0000256" key="2">
    <source>
        <dbReference type="SAM" id="Coils"/>
    </source>
</evidence>
<feature type="coiled-coil region" evidence="2">
    <location>
        <begin position="927"/>
        <end position="1281"/>
    </location>
</feature>
<reference evidence="3" key="1">
    <citation type="submission" date="2014-07" db="EMBL/GenBank/DDBJ databases">
        <authorList>
            <person name="Martin A.A"/>
            <person name="De Silva N."/>
        </authorList>
    </citation>
    <scope>NUCLEOTIDE SEQUENCE</scope>
</reference>
<feature type="coiled-coil region" evidence="2">
    <location>
        <begin position="542"/>
        <end position="590"/>
    </location>
</feature>
<organism evidence="3 4">
    <name type="scientific">Strongyloides venezuelensis</name>
    <name type="common">Threadworm</name>
    <dbReference type="NCBI Taxonomy" id="75913"/>
    <lineage>
        <taxon>Eukaryota</taxon>
        <taxon>Metazoa</taxon>
        <taxon>Ecdysozoa</taxon>
        <taxon>Nematoda</taxon>
        <taxon>Chromadorea</taxon>
        <taxon>Rhabditida</taxon>
        <taxon>Tylenchina</taxon>
        <taxon>Panagrolaimomorpha</taxon>
        <taxon>Strongyloidoidea</taxon>
        <taxon>Strongyloididae</taxon>
        <taxon>Strongyloides</taxon>
    </lineage>
</organism>
<feature type="coiled-coil region" evidence="2">
    <location>
        <begin position="56"/>
        <end position="104"/>
    </location>
</feature>
<keyword evidence="1 2" id="KW-0175">Coiled coil</keyword>
<dbReference type="PANTHER" id="PTHR32083">
    <property type="entry name" value="CILIA AND FLAGELLA-ASSOCIATED PROTEIN 58-RELATED"/>
    <property type="match status" value="1"/>
</dbReference>
<accession>A0A0K0G4V6</accession>
<evidence type="ECO:0000313" key="3">
    <source>
        <dbReference type="Proteomes" id="UP000035680"/>
    </source>
</evidence>
<keyword evidence="3" id="KW-1185">Reference proteome</keyword>
<feature type="coiled-coil region" evidence="2">
    <location>
        <begin position="1725"/>
        <end position="1971"/>
    </location>
</feature>
<sequence length="1999" mass="236883">MTILLKAGVEIIINQLTKIIYEVKARRRRIRAGRLIKENISDFIFRDEGQSSENTIDNISQQLHDCQNRIESSLEEQRKSREVIENLQSKINSYRIKNASAQQNFGSSSSLLLDTSLNITVPFSTFSNVYDTRMSLTPHDKQDIKNIYSKDSTDNEKLTSIINANFSNMNKNFTLQTTTSCHNLVETSRPLSTHHHYSSDNISQNIRNEGKCNMFCDKQCCGSNFSLTYINTLDHVTHLLEEEQKKNAYLENIIEMSKMNTESVLIANQGFVNDVNRLQRCLMICETEKKDDEEYLKTLTRNYRNFTTTVYIEAHKLWHLYCDLKNEILHLKSESKKFKDYQKGFYIEVIKNMEKNISDSLLSIMKKRKDDAADNEGIIEMLSKKYEEASLENVKKEQKFYDIQNKLRNLDGVVRKLKEDRNRAFDTLLRISKMPEFDMESKNIIFPIQKSANKIKTDSQVQETLDENYNFNVNFNDFTIAVRSSFKSLKSEIDKLKIENISLKGKLTNVTGELEAAKLTSLNYEKQFAQQTSIDAEIVKLKAEKDKIIKRYEERISKLEYEKEEKQLRINDFIEELAELKNKHQVYINELVERQKIHTQELIKQYDTENDDKKCKIDGIVKRIEKDNENLKKELDNTKNELRKAGVDKNSKTRKIQQLENCLLEKEKQIKILQDDLEEQRTLHYEDKLKILELEAENEQMNSEADEVKELKKEMEHKNYVLSEDINIFKKQMDDMQEKISDMNELNEKLKNSTVEYQEVIDQLSKELSEVNEQVVTLKTENASISSNLEMFEGKEKIWDNERKSLKEEIDHNLKIIGNLNNEKGELLKEIEQLHITFQECEDKMVEDNKLIEELTNKLEKEKVTQQNTFQKNNENSVMISELKEKIILLENNVSNKQKEIDEFSKCYNEYQKNSEYKYVEVEAKYEDDLKKIKKESENNINDLKREISHNHQQLMEAEECINERNIKIQKLEHEIIVVKEMFDKEVYDHEIEMKAKANEIENLIDKRDKEMLKIEKENSEFKRYIALEISKLSDELKVSEDKLRKEIDMYEELKIYYEKEKKVGIENRNLIDDLSFKLNEAMEKLEMYDNTLVQKNNLDKTIKNLKKEHQSLVEEVLHEKDNNYQLSSSLAVAENKLHKNNSLLRELEDKLEETKKELNEKVHEEDKLRLTIDDLQRQLIEESKKNSDLKGERENLVFERENLKKHLRQVENEVTLLNTKLSERKIRYDSKKEELLMANKKLKNIEEELNKCINQIDFWKEINQNQEREYEKRIVQLSEDKEKLLYLEDSFEELEKSNSNLLKEIAIFKHTSEEEKKAKNKIVDELTIRITELERERYEMIRYGDEKVVDVELLKNKISVLSEKVATNDKINKQLESECLNYLERLRNYELAIEDASIFILESEKFNDDMVFKECPSGKIDCRLLRLPIKTKLTESKKIRFSSVDRLIEKKSNLNTLTGSMYDINQTDFITHVFERYKKRIYDLEQERTNYRLQIQNLHTELNIVINNSRDAEDKLEQNEKNLNKLKKEKLDLENNLKNTRQLYLAQEESTRAKELEKKNLKAKILSVDLHSRDKEARLQLLNNTIIQLQNENDGLKREIEKALDRERDLILEKDTLENKLYNIRTEMEITRHELNTVDREKHTIMTTFHNVYKKTSKTVESSDNSGKLVLHLKELEKMIHNKKELLQKLEKEEIKRTNRGDFKNAHFEILQLEGRLDTFKIEFSALVEKYKNCESEKDLLRKELLECKHQLSTAKIKINDLQITINNLATQKKKTEEMLSYVEKNEKNILQLKSELHNDVSHMKNDKLRLISEIEDLKRRLLRCEVEKRELEAHKGRLEREKSSLLRTVETLESEKNKLDGLLKKTLSEKATLDKSLSTIEKENSELYKNLSILKSQMGQIEKERLNKQAENVQKRKTQAEMEISRLNEEKRQLEKVYNQRDHNYNKKISALEQEINTLKITLEIERKRRLEQLKNANTGKGVSALTNKFENISYKK</sequence>
<evidence type="ECO:0000313" key="4">
    <source>
        <dbReference type="WBParaSite" id="SVE_1976700.1"/>
    </source>
</evidence>
<protein>
    <submittedName>
        <fullName evidence="4">GRIP domain-containing protein</fullName>
    </submittedName>
</protein>
<feature type="coiled-coil region" evidence="2">
    <location>
        <begin position="1573"/>
        <end position="1621"/>
    </location>
</feature>
<feature type="coiled-coil region" evidence="2">
    <location>
        <begin position="621"/>
        <end position="781"/>
    </location>
</feature>
<dbReference type="Gene3D" id="1.10.287.1490">
    <property type="match status" value="1"/>
</dbReference>
<name>A0A0K0G4V6_STRVS</name>
<proteinExistence type="predicted"/>
<evidence type="ECO:0000256" key="1">
    <source>
        <dbReference type="ARBA" id="ARBA00023054"/>
    </source>
</evidence>
<dbReference type="WBParaSite" id="SVE_1976700.1">
    <property type="protein sequence ID" value="SVE_1976700.1"/>
    <property type="gene ID" value="SVE_1976700"/>
</dbReference>
<dbReference type="Proteomes" id="UP000035680">
    <property type="component" value="Unassembled WGS sequence"/>
</dbReference>
<feature type="coiled-coil region" evidence="2">
    <location>
        <begin position="1475"/>
        <end position="1544"/>
    </location>
</feature>
<reference evidence="4" key="2">
    <citation type="submission" date="2015-08" db="UniProtKB">
        <authorList>
            <consortium name="WormBaseParasite"/>
        </authorList>
    </citation>
    <scope>IDENTIFICATION</scope>
</reference>
<feature type="coiled-coil region" evidence="2">
    <location>
        <begin position="817"/>
        <end position="900"/>
    </location>
</feature>